<dbReference type="GO" id="GO:0000270">
    <property type="term" value="P:peptidoglycan metabolic process"/>
    <property type="evidence" value="ECO:0007669"/>
    <property type="project" value="TreeGrafter"/>
</dbReference>
<dbReference type="CDD" id="cd06259">
    <property type="entry name" value="YdcF-like"/>
    <property type="match status" value="1"/>
</dbReference>
<proteinExistence type="predicted"/>
<evidence type="ECO:0000313" key="3">
    <source>
        <dbReference type="EMBL" id="TCS82666.1"/>
    </source>
</evidence>
<dbReference type="AlphaFoldDB" id="A0A4R3KHA5"/>
<dbReference type="InterPro" id="IPR014729">
    <property type="entry name" value="Rossmann-like_a/b/a_fold"/>
</dbReference>
<dbReference type="PANTHER" id="PTHR30336:SF4">
    <property type="entry name" value="ENVELOPE BIOGENESIS FACTOR ELYC"/>
    <property type="match status" value="1"/>
</dbReference>
<keyword evidence="1" id="KW-0472">Membrane</keyword>
<dbReference type="InterPro" id="IPR051599">
    <property type="entry name" value="Cell_Envelope_Assoc"/>
</dbReference>
<accession>A0A4R3KHA5</accession>
<reference evidence="3 4" key="1">
    <citation type="submission" date="2019-03" db="EMBL/GenBank/DDBJ databases">
        <title>Genomic Encyclopedia of Type Strains, Phase IV (KMG-IV): sequencing the most valuable type-strain genomes for metagenomic binning, comparative biology and taxonomic classification.</title>
        <authorList>
            <person name="Goeker M."/>
        </authorList>
    </citation>
    <scope>NUCLEOTIDE SEQUENCE [LARGE SCALE GENOMIC DNA]</scope>
    <source>
        <strain evidence="3 4">DSM 29489</strain>
    </source>
</reference>
<dbReference type="Gene3D" id="3.40.50.620">
    <property type="entry name" value="HUPs"/>
    <property type="match status" value="1"/>
</dbReference>
<dbReference type="GO" id="GO:0043164">
    <property type="term" value="P:Gram-negative-bacterium-type cell wall biogenesis"/>
    <property type="evidence" value="ECO:0007669"/>
    <property type="project" value="TreeGrafter"/>
</dbReference>
<dbReference type="GO" id="GO:0005886">
    <property type="term" value="C:plasma membrane"/>
    <property type="evidence" value="ECO:0007669"/>
    <property type="project" value="TreeGrafter"/>
</dbReference>
<dbReference type="OrthoDB" id="9782395at2"/>
<gene>
    <name evidence="3" type="ORF">EDD59_10170</name>
</gene>
<dbReference type="RefSeq" id="WP_132377846.1">
    <property type="nucleotide sequence ID" value="NZ_SLZZ01000001.1"/>
</dbReference>
<feature type="transmembrane region" description="Helical" evidence="1">
    <location>
        <begin position="6"/>
        <end position="23"/>
    </location>
</feature>
<dbReference type="EMBL" id="SLZZ01000001">
    <property type="protein sequence ID" value="TCS82666.1"/>
    <property type="molecule type" value="Genomic_DNA"/>
</dbReference>
<dbReference type="Proteomes" id="UP000295726">
    <property type="component" value="Unassembled WGS sequence"/>
</dbReference>
<dbReference type="PANTHER" id="PTHR30336">
    <property type="entry name" value="INNER MEMBRANE PROTEIN, PROBABLE PERMEASE"/>
    <property type="match status" value="1"/>
</dbReference>
<feature type="transmembrane region" description="Helical" evidence="1">
    <location>
        <begin position="55"/>
        <end position="73"/>
    </location>
</feature>
<keyword evidence="1" id="KW-1133">Transmembrane helix</keyword>
<comment type="caution">
    <text evidence="3">The sequence shown here is derived from an EMBL/GenBank/DDBJ whole genome shotgun (WGS) entry which is preliminary data.</text>
</comment>
<organism evidence="3 4">
    <name type="scientific">Muricomes intestini</name>
    <dbReference type="NCBI Taxonomy" id="1796634"/>
    <lineage>
        <taxon>Bacteria</taxon>
        <taxon>Bacillati</taxon>
        <taxon>Bacillota</taxon>
        <taxon>Clostridia</taxon>
        <taxon>Lachnospirales</taxon>
        <taxon>Lachnospiraceae</taxon>
        <taxon>Muricomes</taxon>
    </lineage>
</organism>
<evidence type="ECO:0000256" key="1">
    <source>
        <dbReference type="SAM" id="Phobius"/>
    </source>
</evidence>
<sequence>MRIYFEVVGIICLLYYSVICLYTRKFNSTFALFWPAFGGIHILLSLLSFKGKWNILLWMVILLLWAVFLAVEIQICTAMAKRAEAGLPYIIVLGAQVRGTRITNSLMRRLDAALCYLKENSETNVIVSGGQGKGEDISEASAMAEYLHQHGIADERIVLEDTSRSTWENLQNSGKIIDKLSLPVGVVTNDFHMYRALQIGRKAGFTNIRGIVATSNPVLQLNYLVREFFAVIWMKKIG</sequence>
<keyword evidence="1" id="KW-0812">Transmembrane</keyword>
<evidence type="ECO:0000313" key="4">
    <source>
        <dbReference type="Proteomes" id="UP000295726"/>
    </source>
</evidence>
<name>A0A4R3KHA5_9FIRM</name>
<keyword evidence="4" id="KW-1185">Reference proteome</keyword>
<feature type="transmembrane region" description="Helical" evidence="1">
    <location>
        <begin position="30"/>
        <end position="49"/>
    </location>
</feature>
<dbReference type="Pfam" id="PF02698">
    <property type="entry name" value="DUF218"/>
    <property type="match status" value="1"/>
</dbReference>
<dbReference type="InterPro" id="IPR003848">
    <property type="entry name" value="DUF218"/>
</dbReference>
<feature type="domain" description="DUF218" evidence="2">
    <location>
        <begin position="89"/>
        <end position="211"/>
    </location>
</feature>
<protein>
    <submittedName>
        <fullName evidence="3">Uncharacterized SAM-binding protein YcdF (DUF218 family)</fullName>
    </submittedName>
</protein>
<evidence type="ECO:0000259" key="2">
    <source>
        <dbReference type="Pfam" id="PF02698"/>
    </source>
</evidence>